<comment type="subcellular location">
    <subcellularLocation>
        <location evidence="1">Nucleus</location>
    </subcellularLocation>
</comment>
<dbReference type="InterPro" id="IPR027079">
    <property type="entry name" value="Tfb1/GTF2H1"/>
</dbReference>
<dbReference type="SUPFAM" id="SSF140383">
    <property type="entry name" value="BSD domain-like"/>
    <property type="match status" value="2"/>
</dbReference>
<evidence type="ECO:0000256" key="7">
    <source>
        <dbReference type="SAM" id="MobiDB-lite"/>
    </source>
</evidence>
<evidence type="ECO:0000313" key="9">
    <source>
        <dbReference type="EMBL" id="KAJ4838255.1"/>
    </source>
</evidence>
<accession>A0A9Q0FV46</accession>
<dbReference type="Pfam" id="PF08567">
    <property type="entry name" value="PH_TFIIH"/>
    <property type="match status" value="1"/>
</dbReference>
<protein>
    <recommendedName>
        <fullName evidence="8">BSD domain-containing protein</fullName>
    </recommendedName>
</protein>
<feature type="domain" description="BSD" evidence="8">
    <location>
        <begin position="296"/>
        <end position="340"/>
    </location>
</feature>
<evidence type="ECO:0000256" key="2">
    <source>
        <dbReference type="ARBA" id="ARBA00009448"/>
    </source>
</evidence>
<dbReference type="GO" id="GO:0006289">
    <property type="term" value="P:nucleotide-excision repair"/>
    <property type="evidence" value="ECO:0007669"/>
    <property type="project" value="InterPro"/>
</dbReference>
<proteinExistence type="inferred from homology"/>
<keyword evidence="10" id="KW-1185">Reference proteome</keyword>
<comment type="similarity">
    <text evidence="2">Belongs to the TFB1 family.</text>
</comment>
<name>A0A9Q0FV46_9ROSI</name>
<sequence length="728" mass="82439">MRRRRGRLGLRAARSVREAEIGDRGGGASRVRGRMRRERRVRRKEGMERNQHSIPIDINSNPNQPTDSSCCVVLSNAVADHFRRRGGREYPYLNPEDWIAGKANMASGQVTKRVKYKSSVKDPGTPGRLLLTLEKLVFKPNNPNSASKLNMEFRYIKNHKYTKEGSNKAPMLNLTSSQGASYIFEFENYDDLQVCKECVGKALSKSVEAPKPADTSEVPSEQPTTEELLMRMNLLRENSELQKLHKRFVIDGILTEAEFWATRKKLLSGNSSRNTKQRVGLKSIMLSESRPAADGRTNKVTFNVTPEIVREIFAEKPAVRQAYLNLVPNKMTDRDFWTKYCRAEFIQGTQAAVAEAAEDEDLALFLKPDDILARETRQKIRCVDPTLDMEADQGDDYTHLPDHGIARDGSKDITDSQNEIYRRTLSQDLNRHAAVILEGTTVDDEQLRDTQSVAEALARSKQGHDSANEEAYANANQERLQRISQLMEIEDLRESDDHPLAPLSIKDPRDYFDSQQASVLKTSAGVETMKCSLSTREAYGSLRQSISHIKAAGLTDPIVTPEVALKVLSVLTQNISSTKFGLGKNPGESVLDRLPSAVKDELLYHWMSIQELLRHYWSSYPITTTYLYTKVKTMILFLIFIVAYNGKFKVDLLFCNLQHLQVSRLKDAMSKIDLQLQEMKESVQPDLRHQVTLLVRPMQQALDAAMQHYDADLQKRSARSGERPNGYA</sequence>
<feature type="compositionally biased region" description="Basic residues" evidence="7">
    <location>
        <begin position="31"/>
        <end position="43"/>
    </location>
</feature>
<keyword evidence="5" id="KW-0804">Transcription</keyword>
<comment type="caution">
    <text evidence="9">The sequence shown here is derived from an EMBL/GenBank/DDBJ whole genome shotgun (WGS) entry which is preliminary data.</text>
</comment>
<evidence type="ECO:0000259" key="8">
    <source>
        <dbReference type="PROSITE" id="PS50858"/>
    </source>
</evidence>
<gene>
    <name evidence="9" type="ORF">Tsubulata_011329</name>
</gene>
<reference evidence="9" key="1">
    <citation type="submission" date="2022-02" db="EMBL/GenBank/DDBJ databases">
        <authorList>
            <person name="Henning P.M."/>
            <person name="McCubbin A.G."/>
            <person name="Shore J.S."/>
        </authorList>
    </citation>
    <scope>NUCLEOTIDE SEQUENCE</scope>
    <source>
        <strain evidence="9">F60SS</strain>
        <tissue evidence="9">Leaves</tissue>
    </source>
</reference>
<keyword evidence="3" id="KW-0677">Repeat</keyword>
<keyword evidence="6" id="KW-0539">Nucleus</keyword>
<dbReference type="Gene3D" id="6.10.140.1200">
    <property type="match status" value="1"/>
</dbReference>
<feature type="domain" description="BSD" evidence="8">
    <location>
        <begin position="226"/>
        <end position="271"/>
    </location>
</feature>
<evidence type="ECO:0000256" key="3">
    <source>
        <dbReference type="ARBA" id="ARBA00022737"/>
    </source>
</evidence>
<reference evidence="9" key="2">
    <citation type="journal article" date="2023" name="Plants (Basel)">
        <title>Annotation of the Turnera subulata (Passifloraceae) Draft Genome Reveals the S-Locus Evolved after the Divergence of Turneroideae from Passifloroideae in a Stepwise Manner.</title>
        <authorList>
            <person name="Henning P.M."/>
            <person name="Roalson E.H."/>
            <person name="Mir W."/>
            <person name="McCubbin A.G."/>
            <person name="Shore J.S."/>
        </authorList>
    </citation>
    <scope>NUCLEOTIDE SEQUENCE</scope>
    <source>
        <tissue evidence="9">Leaves</tissue>
    </source>
</reference>
<dbReference type="SMART" id="SM00751">
    <property type="entry name" value="BSD"/>
    <property type="match status" value="2"/>
</dbReference>
<dbReference type="EMBL" id="JAKUCV010003608">
    <property type="protein sequence ID" value="KAJ4838255.1"/>
    <property type="molecule type" value="Genomic_DNA"/>
</dbReference>
<dbReference type="AlphaFoldDB" id="A0A9Q0FV46"/>
<dbReference type="Pfam" id="PF03909">
    <property type="entry name" value="BSD"/>
    <property type="match status" value="1"/>
</dbReference>
<dbReference type="PROSITE" id="PS50858">
    <property type="entry name" value="BSD"/>
    <property type="match status" value="2"/>
</dbReference>
<dbReference type="InterPro" id="IPR005607">
    <property type="entry name" value="BSD_dom"/>
</dbReference>
<organism evidence="9 10">
    <name type="scientific">Turnera subulata</name>
    <dbReference type="NCBI Taxonomy" id="218843"/>
    <lineage>
        <taxon>Eukaryota</taxon>
        <taxon>Viridiplantae</taxon>
        <taxon>Streptophyta</taxon>
        <taxon>Embryophyta</taxon>
        <taxon>Tracheophyta</taxon>
        <taxon>Spermatophyta</taxon>
        <taxon>Magnoliopsida</taxon>
        <taxon>eudicotyledons</taxon>
        <taxon>Gunneridae</taxon>
        <taxon>Pentapetalae</taxon>
        <taxon>rosids</taxon>
        <taxon>fabids</taxon>
        <taxon>Malpighiales</taxon>
        <taxon>Passifloraceae</taxon>
        <taxon>Turnera</taxon>
    </lineage>
</organism>
<evidence type="ECO:0000256" key="4">
    <source>
        <dbReference type="ARBA" id="ARBA00023015"/>
    </source>
</evidence>
<dbReference type="InterPro" id="IPR013876">
    <property type="entry name" value="TFIIH_BTF_p62_N"/>
</dbReference>
<dbReference type="Gene3D" id="1.10.3970.10">
    <property type="entry name" value="BSD domain"/>
    <property type="match status" value="1"/>
</dbReference>
<dbReference type="Proteomes" id="UP001141552">
    <property type="component" value="Unassembled WGS sequence"/>
</dbReference>
<dbReference type="SUPFAM" id="SSF50729">
    <property type="entry name" value="PH domain-like"/>
    <property type="match status" value="1"/>
</dbReference>
<dbReference type="OrthoDB" id="360521at2759"/>
<evidence type="ECO:0000256" key="6">
    <source>
        <dbReference type="ARBA" id="ARBA00023242"/>
    </source>
</evidence>
<dbReference type="PANTHER" id="PTHR12856">
    <property type="entry name" value="TRANSCRIPTION INITIATION FACTOR IIH-RELATED"/>
    <property type="match status" value="1"/>
</dbReference>
<dbReference type="GO" id="GO:0006351">
    <property type="term" value="P:DNA-templated transcription"/>
    <property type="evidence" value="ECO:0007669"/>
    <property type="project" value="InterPro"/>
</dbReference>
<feature type="region of interest" description="Disordered" evidence="7">
    <location>
        <begin position="20"/>
        <end position="62"/>
    </location>
</feature>
<dbReference type="GO" id="GO:0000439">
    <property type="term" value="C:transcription factor TFIIH core complex"/>
    <property type="evidence" value="ECO:0007669"/>
    <property type="project" value="InterPro"/>
</dbReference>
<keyword evidence="4" id="KW-0805">Transcription regulation</keyword>
<evidence type="ECO:0000256" key="1">
    <source>
        <dbReference type="ARBA" id="ARBA00004123"/>
    </source>
</evidence>
<dbReference type="InterPro" id="IPR011993">
    <property type="entry name" value="PH-like_dom_sf"/>
</dbReference>
<evidence type="ECO:0000313" key="10">
    <source>
        <dbReference type="Proteomes" id="UP001141552"/>
    </source>
</evidence>
<dbReference type="InterPro" id="IPR035925">
    <property type="entry name" value="BSD_dom_sf"/>
</dbReference>
<evidence type="ECO:0000256" key="5">
    <source>
        <dbReference type="ARBA" id="ARBA00023163"/>
    </source>
</evidence>
<dbReference type="Gene3D" id="2.30.29.30">
    <property type="entry name" value="Pleckstrin-homology domain (PH domain)/Phosphotyrosine-binding domain (PTB)"/>
    <property type="match status" value="1"/>
</dbReference>